<dbReference type="Pfam" id="PF02384">
    <property type="entry name" value="N6_Mtase"/>
    <property type="match status" value="1"/>
</dbReference>
<evidence type="ECO:0000259" key="1">
    <source>
        <dbReference type="Pfam" id="PF02384"/>
    </source>
</evidence>
<protein>
    <submittedName>
        <fullName evidence="2">SAM-dependent methyltransferase</fullName>
    </submittedName>
</protein>
<accession>A0A841E9R3</accession>
<dbReference type="EMBL" id="JACHLY010000001">
    <property type="protein sequence ID" value="MBB5999732.1"/>
    <property type="molecule type" value="Genomic_DNA"/>
</dbReference>
<evidence type="ECO:0000313" key="3">
    <source>
        <dbReference type="Proteomes" id="UP000578077"/>
    </source>
</evidence>
<organism evidence="2 3">
    <name type="scientific">Streptomonospora salina</name>
    <dbReference type="NCBI Taxonomy" id="104205"/>
    <lineage>
        <taxon>Bacteria</taxon>
        <taxon>Bacillati</taxon>
        <taxon>Actinomycetota</taxon>
        <taxon>Actinomycetes</taxon>
        <taxon>Streptosporangiales</taxon>
        <taxon>Nocardiopsidaceae</taxon>
        <taxon>Streptomonospora</taxon>
    </lineage>
</organism>
<reference evidence="2 3" key="1">
    <citation type="submission" date="2020-08" db="EMBL/GenBank/DDBJ databases">
        <title>Sequencing the genomes of 1000 actinobacteria strains.</title>
        <authorList>
            <person name="Klenk H.-P."/>
        </authorList>
    </citation>
    <scope>NUCLEOTIDE SEQUENCE [LARGE SCALE GENOMIC DNA]</scope>
    <source>
        <strain evidence="2 3">DSM 44593</strain>
    </source>
</reference>
<dbReference type="PANTHER" id="PTHR42998:SF1">
    <property type="entry name" value="TYPE I RESTRICTION ENZYME HINDI METHYLASE SUBUNIT"/>
    <property type="match status" value="1"/>
</dbReference>
<proteinExistence type="predicted"/>
<keyword evidence="2" id="KW-0489">Methyltransferase</keyword>
<dbReference type="RefSeq" id="WP_184636752.1">
    <property type="nucleotide sequence ID" value="NZ_BAABKT010000039.1"/>
</dbReference>
<dbReference type="GO" id="GO:0032259">
    <property type="term" value="P:methylation"/>
    <property type="evidence" value="ECO:0007669"/>
    <property type="project" value="UniProtKB-KW"/>
</dbReference>
<dbReference type="PRINTS" id="PR00507">
    <property type="entry name" value="N12N6MTFRASE"/>
</dbReference>
<dbReference type="InterPro" id="IPR029063">
    <property type="entry name" value="SAM-dependent_MTases_sf"/>
</dbReference>
<keyword evidence="2" id="KW-0808">Transferase</keyword>
<sequence length="641" mass="65339">MSGRDGERAVLGAGDIARLTGVRRPAVSNWRRRYADFPRPVAGSSTNPRFALEDVERWCRDHGKPFEADAAERVWQRVQAGVDGVRTAEFLAHAGLALAGGAAAGSGLAGPDPGWAPLLAAVTGTAGSAETAESCPAPQLYERLCARFTAERERAGALDAGVAAAMAAIAGAGPGSTVLDPACGTGTLLHAAAACGAQPLHGQDLDPAHAVIARCRMLLAGLSCETASGDALRADGFAGRAADAVLCDPPFRDRDWGCAELAEDARWAYGQPPRGEGELAWVQHCLARVRPGGRVVVRMPAAAADRPSGRRVRAALVSAGALRMVAELPGGDAPPTAHLWVLDRPDGAERGAAAPVLTAAGVRDARELVRLWQHRDRPEAAGEGPAAAAVPVSDLLECDMDLRPAPAQEAGAETAGETYVRLRSELIAALGAVADLVPELGPAPEDGGGAAEDGTAPTVAELAAAGAVEIHQAPLGAGADRGPLAVLTHRDLRAGAAPSGRGEEVPGRVVVRPGDVVAALAGRCPARLAGGADAGAALGPRLMLLRCDAERVDPGYLAGVVSAAAAAEKRPGRRAHSGRFDPRAVRVPAVPVERQRARAAAMDRLAGTRAGLARLADLGEHLARTGGGGLADGALAPEEPT</sequence>
<name>A0A841E9R3_9ACTN</name>
<dbReference type="InterPro" id="IPR003356">
    <property type="entry name" value="DNA_methylase_A-5"/>
</dbReference>
<gene>
    <name evidence="2" type="ORF">HNR25_003483</name>
</gene>
<dbReference type="GO" id="GO:0008170">
    <property type="term" value="F:N-methyltransferase activity"/>
    <property type="evidence" value="ECO:0007669"/>
    <property type="project" value="InterPro"/>
</dbReference>
<dbReference type="GO" id="GO:0003677">
    <property type="term" value="F:DNA binding"/>
    <property type="evidence" value="ECO:0007669"/>
    <property type="project" value="InterPro"/>
</dbReference>
<dbReference type="Gene3D" id="3.40.50.150">
    <property type="entry name" value="Vaccinia Virus protein VP39"/>
    <property type="match status" value="1"/>
</dbReference>
<comment type="caution">
    <text evidence="2">The sequence shown here is derived from an EMBL/GenBank/DDBJ whole genome shotgun (WGS) entry which is preliminary data.</text>
</comment>
<dbReference type="Proteomes" id="UP000578077">
    <property type="component" value="Unassembled WGS sequence"/>
</dbReference>
<dbReference type="CDD" id="cd02440">
    <property type="entry name" value="AdoMet_MTases"/>
    <property type="match status" value="1"/>
</dbReference>
<dbReference type="PANTHER" id="PTHR42998">
    <property type="entry name" value="TYPE I RESTRICTION ENZYME HINDVIIP M PROTEIN-RELATED"/>
    <property type="match status" value="1"/>
</dbReference>
<dbReference type="InterPro" id="IPR052916">
    <property type="entry name" value="Type-I_RE_MTase_Subunit"/>
</dbReference>
<feature type="domain" description="DNA methylase adenine-specific" evidence="1">
    <location>
        <begin position="141"/>
        <end position="330"/>
    </location>
</feature>
<keyword evidence="3" id="KW-1185">Reference proteome</keyword>
<dbReference type="AlphaFoldDB" id="A0A841E9R3"/>
<evidence type="ECO:0000313" key="2">
    <source>
        <dbReference type="EMBL" id="MBB5999732.1"/>
    </source>
</evidence>
<dbReference type="SUPFAM" id="SSF53335">
    <property type="entry name" value="S-adenosyl-L-methionine-dependent methyltransferases"/>
    <property type="match status" value="1"/>
</dbReference>